<dbReference type="Pfam" id="PF19571">
    <property type="entry name" value="ACT_8"/>
    <property type="match status" value="1"/>
</dbReference>
<protein>
    <submittedName>
        <fullName evidence="2">Acetolactate synthase</fullName>
    </submittedName>
</protein>
<sequence length="152" mass="17145">MDKAAIETTKPDPVKQLSIFMENKVGRLSDIFRLFDDAAVHVMALTTLDTTDCAITRVVVDDPKKAKELLWEHEITFSETEVLAVEIAGEHDINKVLASLLQTEINVHYIYAFVSRPNGRSALAMSIEDMELANHILNTHNLRVLSQRDISR</sequence>
<dbReference type="PANTHER" id="PTHR40099">
    <property type="entry name" value="ACETOLACTATE SYNTHASE, SMALL SUBUNIT"/>
    <property type="match status" value="1"/>
</dbReference>
<dbReference type="SUPFAM" id="SSF55021">
    <property type="entry name" value="ACT-like"/>
    <property type="match status" value="1"/>
</dbReference>
<reference evidence="2 3" key="1">
    <citation type="submission" date="2020-07" db="EMBL/GenBank/DDBJ databases">
        <authorList>
            <person name="Feng X."/>
        </authorList>
    </citation>
    <scope>NUCLEOTIDE SEQUENCE [LARGE SCALE GENOMIC DNA]</scope>
    <source>
        <strain evidence="2 3">JCM23202</strain>
    </source>
</reference>
<dbReference type="InterPro" id="IPR045739">
    <property type="entry name" value="ACT_dom_pair"/>
</dbReference>
<dbReference type="EMBL" id="JACHVC010000001">
    <property type="protein sequence ID" value="MBC2604612.1"/>
    <property type="molecule type" value="Genomic_DNA"/>
</dbReference>
<dbReference type="RefSeq" id="WP_185658503.1">
    <property type="nucleotide sequence ID" value="NZ_CAWPOO010000001.1"/>
</dbReference>
<accession>A0A7X1E8B7</accession>
<dbReference type="Proteomes" id="UP000526501">
    <property type="component" value="Unassembled WGS sequence"/>
</dbReference>
<dbReference type="Gene3D" id="3.30.2130.10">
    <property type="entry name" value="VC0802-like"/>
    <property type="match status" value="1"/>
</dbReference>
<evidence type="ECO:0000313" key="3">
    <source>
        <dbReference type="Proteomes" id="UP000526501"/>
    </source>
</evidence>
<comment type="caution">
    <text evidence="2">The sequence shown here is derived from an EMBL/GenBank/DDBJ whole genome shotgun (WGS) entry which is preliminary data.</text>
</comment>
<organism evidence="2 3">
    <name type="scientific">Pelagicoccus albus</name>
    <dbReference type="NCBI Taxonomy" id="415222"/>
    <lineage>
        <taxon>Bacteria</taxon>
        <taxon>Pseudomonadati</taxon>
        <taxon>Verrucomicrobiota</taxon>
        <taxon>Opitutia</taxon>
        <taxon>Puniceicoccales</taxon>
        <taxon>Pelagicoccaceae</taxon>
        <taxon>Pelagicoccus</taxon>
    </lineage>
</organism>
<evidence type="ECO:0000313" key="2">
    <source>
        <dbReference type="EMBL" id="MBC2604612.1"/>
    </source>
</evidence>
<name>A0A7X1E8B7_9BACT</name>
<dbReference type="AlphaFoldDB" id="A0A7X1E8B7"/>
<evidence type="ECO:0000259" key="1">
    <source>
        <dbReference type="Pfam" id="PF19571"/>
    </source>
</evidence>
<keyword evidence="3" id="KW-1185">Reference proteome</keyword>
<gene>
    <name evidence="2" type="ORF">H5P27_00930</name>
</gene>
<dbReference type="InterPro" id="IPR045865">
    <property type="entry name" value="ACT-like_dom_sf"/>
</dbReference>
<proteinExistence type="predicted"/>
<feature type="domain" description="ACT" evidence="1">
    <location>
        <begin position="14"/>
        <end position="151"/>
    </location>
</feature>
<dbReference type="PANTHER" id="PTHR40099:SF1">
    <property type="entry name" value="ACETOLACTATE SYNTHASE, SMALL SUBUNIT"/>
    <property type="match status" value="1"/>
</dbReference>